<dbReference type="EMBL" id="CP020953">
    <property type="protein sequence ID" value="AWI07060.1"/>
    <property type="molecule type" value="Genomic_DNA"/>
</dbReference>
<comment type="pathway">
    <text evidence="2 8">Purine metabolism; purine nucleoside salvage.</text>
</comment>
<feature type="domain" description="Nucleoside phosphorylase" evidence="10">
    <location>
        <begin position="23"/>
        <end position="269"/>
    </location>
</feature>
<reference evidence="12" key="1">
    <citation type="submission" date="2017-04" db="EMBL/GenBank/DDBJ databases">
        <authorList>
            <person name="Song Y."/>
            <person name="Cho B.-K."/>
        </authorList>
    </citation>
    <scope>NUCLEOTIDE SEQUENCE [LARGE SCALE GENOMIC DNA]</scope>
    <source>
        <strain evidence="12">SL1</strain>
    </source>
</reference>
<dbReference type="NCBIfam" id="NF006054">
    <property type="entry name" value="PRK08202.1"/>
    <property type="match status" value="1"/>
</dbReference>
<dbReference type="PIRSF" id="PIRSF000477">
    <property type="entry name" value="PurNPase"/>
    <property type="match status" value="1"/>
</dbReference>
<dbReference type="FunFam" id="3.40.50.1580:FF:000010">
    <property type="entry name" value="Purine nucleoside phosphorylase"/>
    <property type="match status" value="1"/>
</dbReference>
<evidence type="ECO:0000313" key="11">
    <source>
        <dbReference type="EMBL" id="AWI07060.1"/>
    </source>
</evidence>
<comment type="function">
    <text evidence="1">The purine nucleoside phosphorylases catalyze the phosphorolytic breakdown of the N-glycosidic bond in the beta-(deoxy)ribonucleoside molecules, with the formation of the corresponding free purine bases and pentose-1-phosphate. Cleaves guanosine, inosine, 2'-deoxyguanosine and 2'-deoxyinosine.</text>
</comment>
<feature type="binding site" evidence="9">
    <location>
        <position position="212"/>
    </location>
    <ligand>
        <name>phosphate</name>
        <dbReference type="ChEBI" id="CHEBI:43474"/>
    </ligand>
</feature>
<keyword evidence="6 8" id="KW-0808">Transferase</keyword>
<dbReference type="Proteomes" id="UP000244910">
    <property type="component" value="Chromosome"/>
</dbReference>
<dbReference type="AlphaFoldDB" id="A0A2U8DWP0"/>
<comment type="catalytic activity">
    <reaction evidence="7">
        <text>a purine 2'-deoxy-D-ribonucleoside + phosphate = a purine nucleobase + 2-deoxy-alpha-D-ribose 1-phosphate</text>
        <dbReference type="Rhea" id="RHEA:36431"/>
        <dbReference type="ChEBI" id="CHEBI:26386"/>
        <dbReference type="ChEBI" id="CHEBI:43474"/>
        <dbReference type="ChEBI" id="CHEBI:57259"/>
        <dbReference type="ChEBI" id="CHEBI:142361"/>
        <dbReference type="EC" id="2.4.2.1"/>
    </reaction>
</comment>
<accession>A0A2U8DWP0</accession>
<feature type="binding site" evidence="9">
    <location>
        <begin position="81"/>
        <end position="83"/>
    </location>
    <ligand>
        <name>phosphate</name>
        <dbReference type="ChEBI" id="CHEBI:43474"/>
    </ligand>
</feature>
<evidence type="ECO:0000256" key="5">
    <source>
        <dbReference type="ARBA" id="ARBA00022676"/>
    </source>
</evidence>
<evidence type="ECO:0000256" key="6">
    <source>
        <dbReference type="ARBA" id="ARBA00022679"/>
    </source>
</evidence>
<dbReference type="GO" id="GO:0009116">
    <property type="term" value="P:nucleoside metabolic process"/>
    <property type="evidence" value="ECO:0007669"/>
    <property type="project" value="InterPro"/>
</dbReference>
<evidence type="ECO:0000256" key="2">
    <source>
        <dbReference type="ARBA" id="ARBA00005058"/>
    </source>
</evidence>
<name>A0A2U8DWP0_9CLOT</name>
<proteinExistence type="inferred from homology"/>
<feature type="binding site" evidence="9">
    <location>
        <position position="113"/>
    </location>
    <ligand>
        <name>phosphate</name>
        <dbReference type="ChEBI" id="CHEBI:43474"/>
    </ligand>
</feature>
<dbReference type="PANTHER" id="PTHR11904:SF9">
    <property type="entry name" value="PURINE NUCLEOSIDE PHOSPHORYLASE-RELATED"/>
    <property type="match status" value="1"/>
</dbReference>
<dbReference type="GO" id="GO:0004731">
    <property type="term" value="F:purine-nucleoside phosphorylase activity"/>
    <property type="evidence" value="ECO:0007669"/>
    <property type="project" value="UniProtKB-EC"/>
</dbReference>
<dbReference type="Pfam" id="PF01048">
    <property type="entry name" value="PNP_UDP_1"/>
    <property type="match status" value="1"/>
</dbReference>
<dbReference type="PANTHER" id="PTHR11904">
    <property type="entry name" value="METHYLTHIOADENOSINE/PURINE NUCLEOSIDE PHOSPHORYLASE"/>
    <property type="match status" value="1"/>
</dbReference>
<evidence type="ECO:0000256" key="9">
    <source>
        <dbReference type="PIRSR" id="PIRSR000477-2"/>
    </source>
</evidence>
<dbReference type="RefSeq" id="WP_032078810.1">
    <property type="nucleotide sequence ID" value="NZ_CP020953.1"/>
</dbReference>
<evidence type="ECO:0000313" key="12">
    <source>
        <dbReference type="Proteomes" id="UP000244910"/>
    </source>
</evidence>
<dbReference type="GO" id="GO:0005737">
    <property type="term" value="C:cytoplasm"/>
    <property type="evidence" value="ECO:0007669"/>
    <property type="project" value="TreeGrafter"/>
</dbReference>
<gene>
    <name evidence="11" type="ORF">B9W14_22155</name>
</gene>
<organism evidence="11 12">
    <name type="scientific">Clostridium drakei</name>
    <dbReference type="NCBI Taxonomy" id="332101"/>
    <lineage>
        <taxon>Bacteria</taxon>
        <taxon>Bacillati</taxon>
        <taxon>Bacillota</taxon>
        <taxon>Clostridia</taxon>
        <taxon>Eubacteriales</taxon>
        <taxon>Clostridiaceae</taxon>
        <taxon>Clostridium</taxon>
    </lineage>
</organism>
<dbReference type="SUPFAM" id="SSF53167">
    <property type="entry name" value="Purine and uridine phosphorylases"/>
    <property type="match status" value="1"/>
</dbReference>
<dbReference type="NCBIfam" id="TIGR01700">
    <property type="entry name" value="PNPH"/>
    <property type="match status" value="1"/>
</dbReference>
<dbReference type="InterPro" id="IPR011270">
    <property type="entry name" value="Pur_Nuc_Pase_Ino/Guo-sp"/>
</dbReference>
<evidence type="ECO:0000256" key="4">
    <source>
        <dbReference type="ARBA" id="ARBA00022553"/>
    </source>
</evidence>
<dbReference type="InterPro" id="IPR035994">
    <property type="entry name" value="Nucleoside_phosphorylase_sf"/>
</dbReference>
<feature type="binding site" evidence="9">
    <location>
        <position position="235"/>
    </location>
    <ligand>
        <name>a purine D-ribonucleoside</name>
        <dbReference type="ChEBI" id="CHEBI:142355"/>
    </ligand>
</feature>
<protein>
    <recommendedName>
        <fullName evidence="8">Purine nucleoside phosphorylase</fullName>
        <ecNumber evidence="8">2.4.2.1</ecNumber>
    </recommendedName>
    <alternativeName>
        <fullName evidence="8">Inosine-guanosine phosphorylase</fullName>
    </alternativeName>
</protein>
<dbReference type="OrthoDB" id="1523230at2"/>
<dbReference type="Gene3D" id="3.40.50.1580">
    <property type="entry name" value="Nucleoside phosphorylase domain"/>
    <property type="match status" value="1"/>
</dbReference>
<dbReference type="InterPro" id="IPR011268">
    <property type="entry name" value="Purine_phosphorylase"/>
</dbReference>
<evidence type="ECO:0000256" key="1">
    <source>
        <dbReference type="ARBA" id="ARBA00002678"/>
    </source>
</evidence>
<feature type="binding site" evidence="9">
    <location>
        <position position="30"/>
    </location>
    <ligand>
        <name>phosphate</name>
        <dbReference type="ChEBI" id="CHEBI:43474"/>
    </ligand>
</feature>
<evidence type="ECO:0000259" key="10">
    <source>
        <dbReference type="Pfam" id="PF01048"/>
    </source>
</evidence>
<evidence type="ECO:0000256" key="8">
    <source>
        <dbReference type="PIRNR" id="PIRNR000477"/>
    </source>
</evidence>
<feature type="binding site" evidence="9">
    <location>
        <position position="193"/>
    </location>
    <ligand>
        <name>a purine D-ribonucleoside</name>
        <dbReference type="ChEBI" id="CHEBI:142355"/>
    </ligand>
</feature>
<dbReference type="CDD" id="cd09009">
    <property type="entry name" value="PNP-EcPNPII_like"/>
    <property type="match status" value="1"/>
</dbReference>
<keyword evidence="12" id="KW-1185">Reference proteome</keyword>
<dbReference type="NCBIfam" id="TIGR01697">
    <property type="entry name" value="PNPH-PUNA-XAPA"/>
    <property type="match status" value="1"/>
</dbReference>
<sequence length="272" mass="29911">MTLEENIKEASKYILEKTKHKPEIALILGSGLGALADEIENAEYYPYSEIPNFPISTVQGHAGRLVVGNLKGKTVIAMQGRFHYYEGYAMQEVTFPIRVMKLLGIEKLIVTNAAGAVNVNYKPGDLMLIKDHINLSGNNPLIGKNLDSFGTRFPDMSEAYNKELREKVKKISEQLNVPLQEGVYACMSGPTYETPAEINMIRVLGGDAVGMSTVPEVIIANHSGIKVIGVSCITNMAAGILKQPLNHKEVMETSEITREKFVKLMKGIVESI</sequence>
<dbReference type="InterPro" id="IPR000845">
    <property type="entry name" value="Nucleoside_phosphorylase_d"/>
</dbReference>
<dbReference type="KEGG" id="cdrk:B9W14_22155"/>
<dbReference type="UniPathway" id="UPA00606"/>
<dbReference type="EC" id="2.4.2.1" evidence="8"/>
<feature type="binding site" evidence="9">
    <location>
        <position position="61"/>
    </location>
    <ligand>
        <name>phosphate</name>
        <dbReference type="ChEBI" id="CHEBI:43474"/>
    </ligand>
</feature>
<comment type="similarity">
    <text evidence="3 8">Belongs to the PNP/MTAP phosphorylase family.</text>
</comment>
<keyword evidence="4" id="KW-0597">Phosphoprotein</keyword>
<evidence type="ECO:0000256" key="7">
    <source>
        <dbReference type="ARBA" id="ARBA00048556"/>
    </source>
</evidence>
<evidence type="ECO:0000256" key="3">
    <source>
        <dbReference type="ARBA" id="ARBA00006751"/>
    </source>
</evidence>
<keyword evidence="5 8" id="KW-0328">Glycosyltransferase</keyword>